<name>A0A1I7GGA4_9BURK</name>
<evidence type="ECO:0000256" key="2">
    <source>
        <dbReference type="SAM" id="SignalP"/>
    </source>
</evidence>
<feature type="signal peptide" evidence="2">
    <location>
        <begin position="1"/>
        <end position="21"/>
    </location>
</feature>
<dbReference type="Gene3D" id="1.10.150.320">
    <property type="entry name" value="Photosystem II 12 kDa extrinsic protein"/>
    <property type="match status" value="1"/>
</dbReference>
<dbReference type="Proteomes" id="UP000183656">
    <property type="component" value="Unassembled WGS sequence"/>
</dbReference>
<protein>
    <submittedName>
        <fullName evidence="3">Competence protein ComEA</fullName>
    </submittedName>
</protein>
<dbReference type="OrthoDB" id="8687931at2"/>
<keyword evidence="2" id="KW-0732">Signal</keyword>
<feature type="chain" id="PRO_5010307994" evidence="2">
    <location>
        <begin position="22"/>
        <end position="122"/>
    </location>
</feature>
<gene>
    <name evidence="3" type="ORF">SAMN04489707_100593</name>
</gene>
<dbReference type="RefSeq" id="WP_074930092.1">
    <property type="nucleotide sequence ID" value="NZ_CYIG01000009.1"/>
</dbReference>
<dbReference type="InterPro" id="IPR010994">
    <property type="entry name" value="RuvA_2-like"/>
</dbReference>
<reference evidence="3 4" key="1">
    <citation type="submission" date="2016-10" db="EMBL/GenBank/DDBJ databases">
        <authorList>
            <person name="de Groot N.N."/>
        </authorList>
    </citation>
    <scope>NUCLEOTIDE SEQUENCE [LARGE SCALE GENOMIC DNA]</scope>
    <source>
        <strain evidence="3 4">R-24608</strain>
    </source>
</reference>
<evidence type="ECO:0000313" key="3">
    <source>
        <dbReference type="EMBL" id="SFU47522.1"/>
    </source>
</evidence>
<dbReference type="Pfam" id="PF12836">
    <property type="entry name" value="HHH_3"/>
    <property type="match status" value="1"/>
</dbReference>
<proteinExistence type="predicted"/>
<dbReference type="SUPFAM" id="SSF47781">
    <property type="entry name" value="RuvA domain 2-like"/>
    <property type="match status" value="1"/>
</dbReference>
<dbReference type="STRING" id="343013.SAMN04489707_100593"/>
<feature type="compositionally biased region" description="Pro residues" evidence="1">
    <location>
        <begin position="110"/>
        <end position="122"/>
    </location>
</feature>
<keyword evidence="4" id="KW-1185">Reference proteome</keyword>
<feature type="region of interest" description="Disordered" evidence="1">
    <location>
        <begin position="100"/>
        <end position="122"/>
    </location>
</feature>
<evidence type="ECO:0000256" key="1">
    <source>
        <dbReference type="SAM" id="MobiDB-lite"/>
    </source>
</evidence>
<sequence>MSLRHLVTAALAFLWLGAASAAVEANKATEAELDGVRGLGPSLTARIIAAREKAPFRNWDEFILRVPGIGPARAYQLSAEGLTVNGESYQIQGVATPPGVPAIPKAPAAPAAPPKPAMPKFQ</sequence>
<organism evidence="3 4">
    <name type="scientific">Paenacidovorax caeni</name>
    <dbReference type="NCBI Taxonomy" id="343013"/>
    <lineage>
        <taxon>Bacteria</taxon>
        <taxon>Pseudomonadati</taxon>
        <taxon>Pseudomonadota</taxon>
        <taxon>Betaproteobacteria</taxon>
        <taxon>Burkholderiales</taxon>
        <taxon>Comamonadaceae</taxon>
        <taxon>Paenacidovorax</taxon>
    </lineage>
</organism>
<evidence type="ECO:0000313" key="4">
    <source>
        <dbReference type="Proteomes" id="UP000183656"/>
    </source>
</evidence>
<accession>A0A1I7GGA4</accession>
<dbReference type="AlphaFoldDB" id="A0A1I7GGA4"/>
<dbReference type="EMBL" id="FPBX01000005">
    <property type="protein sequence ID" value="SFU47522.1"/>
    <property type="molecule type" value="Genomic_DNA"/>
</dbReference>